<gene>
    <name evidence="4" type="ORF">QTA56_09695</name>
</gene>
<reference evidence="4" key="1">
    <citation type="submission" date="2023-06" db="EMBL/GenBank/DDBJ databases">
        <title>Two novel species of Acinetobacter isolated from motorbike repairing workshop in Vietnam.</title>
        <authorList>
            <person name="Le N.T.T."/>
        </authorList>
    </citation>
    <scope>NUCLEOTIDE SEQUENCE</scope>
    <source>
        <strain evidence="4">VNH17</strain>
    </source>
</reference>
<dbReference type="PANTHER" id="PTHR23028:SF53">
    <property type="entry name" value="ACYL_TRANSF_3 DOMAIN-CONTAINING PROTEIN"/>
    <property type="match status" value="1"/>
</dbReference>
<feature type="transmembrane region" description="Helical" evidence="1">
    <location>
        <begin position="245"/>
        <end position="263"/>
    </location>
</feature>
<dbReference type="InterPro" id="IPR043968">
    <property type="entry name" value="SGNH"/>
</dbReference>
<evidence type="ECO:0000313" key="5">
    <source>
        <dbReference type="Proteomes" id="UP001168524"/>
    </source>
</evidence>
<feature type="domain" description="Acyltransferase 3" evidence="2">
    <location>
        <begin position="9"/>
        <end position="324"/>
    </location>
</feature>
<sequence length="636" mass="74197">MKKEYLPHIDILRTIAVFLVIFNHLNITLFSGGFIGVDIFFVISGYLITKNIQQEIQQNNFSLLVFYQRRVKRLAPAFFTVLTCCTLVFLQFSTPFELYAYFKSLIAATILSSNIYFWQSLNDYFSIDAHTTPLLHIWSLSLEEQFYLIWPVLLLFTIKLKFRIRLILFFLIFISSFLCSYYSANYNAIFAYYLLPTRFFEFMLGAFLIALPQRNFSTGIIISLTTFSLSILFIFSFVLTKDSTFPSYNALFVCCASAIYIYFSRIDEQKQIWQPILYLGKISYPMYLWHWPIIVAINVNSIALDTKVRIIVIITTIILSWLTYEKIEKPVKIYIKNHNDILKILFLIPSLVIIFISIIMVGFNRFQINTSRQPSPKQNSYECLDSGNNNLACLLGLKQSNTIDLLFVGDSHANAQSPIIDIFAKDMNISGYEFTQSTTIFLPDTNCIRTDKGSKNKDFYNNRFRNRNDLIQKTIKKNHYRFVVMGGYFTMDYCIYSNENQKNSSKAFNEGLERAINIIIKSGATPVIIQDNPQLHNININCNLRTNSPEKSCRYESNIHFITTKNWNNQLIYLKKKYPKLIIIDFNDIICPNNFCYSYINNIPLYRDSHHLTHEGAYEIGKRYLKIHGNPLKSYE</sequence>
<feature type="transmembrane region" description="Helical" evidence="1">
    <location>
        <begin position="166"/>
        <end position="184"/>
    </location>
</feature>
<dbReference type="RefSeq" id="WP_267980764.1">
    <property type="nucleotide sequence ID" value="NZ_JAPQKF010000003.1"/>
</dbReference>
<feature type="transmembrane region" description="Helical" evidence="1">
    <location>
        <begin position="190"/>
        <end position="211"/>
    </location>
</feature>
<dbReference type="InterPro" id="IPR050879">
    <property type="entry name" value="Acyltransferase_3"/>
</dbReference>
<keyword evidence="5" id="KW-1185">Reference proteome</keyword>
<evidence type="ECO:0000256" key="1">
    <source>
        <dbReference type="SAM" id="Phobius"/>
    </source>
</evidence>
<dbReference type="EC" id="2.3.1.-" evidence="4"/>
<dbReference type="GO" id="GO:0016746">
    <property type="term" value="F:acyltransferase activity"/>
    <property type="evidence" value="ECO:0007669"/>
    <property type="project" value="UniProtKB-KW"/>
</dbReference>
<dbReference type="SUPFAM" id="SSF52266">
    <property type="entry name" value="SGNH hydrolase"/>
    <property type="match status" value="1"/>
</dbReference>
<keyword evidence="1" id="KW-1133">Transmembrane helix</keyword>
<feature type="transmembrane region" description="Helical" evidence="1">
    <location>
        <begin position="344"/>
        <end position="363"/>
    </location>
</feature>
<dbReference type="PANTHER" id="PTHR23028">
    <property type="entry name" value="ACETYLTRANSFERASE"/>
    <property type="match status" value="1"/>
</dbReference>
<feature type="domain" description="SGNH" evidence="3">
    <location>
        <begin position="389"/>
        <end position="625"/>
    </location>
</feature>
<comment type="caution">
    <text evidence="4">The sequence shown here is derived from an EMBL/GenBank/DDBJ whole genome shotgun (WGS) entry which is preliminary data.</text>
</comment>
<feature type="transmembrane region" description="Helical" evidence="1">
    <location>
        <begin position="74"/>
        <end position="92"/>
    </location>
</feature>
<organism evidence="4 5">
    <name type="scientific">Acinetobacter thutiue</name>
    <dbReference type="NCBI Taxonomy" id="2998078"/>
    <lineage>
        <taxon>Bacteria</taxon>
        <taxon>Pseudomonadati</taxon>
        <taxon>Pseudomonadota</taxon>
        <taxon>Gammaproteobacteria</taxon>
        <taxon>Moraxellales</taxon>
        <taxon>Moraxellaceae</taxon>
        <taxon>Acinetobacter</taxon>
    </lineage>
</organism>
<dbReference type="EMBL" id="JAUDZE010000003">
    <property type="protein sequence ID" value="MDN0014508.1"/>
    <property type="molecule type" value="Genomic_DNA"/>
</dbReference>
<dbReference type="Pfam" id="PF01757">
    <property type="entry name" value="Acyl_transf_3"/>
    <property type="match status" value="1"/>
</dbReference>
<protein>
    <submittedName>
        <fullName evidence="4">Acyltransferase family protein</fullName>
        <ecNumber evidence="4">2.3.1.-</ecNumber>
    </submittedName>
</protein>
<dbReference type="Proteomes" id="UP001168524">
    <property type="component" value="Unassembled WGS sequence"/>
</dbReference>
<keyword evidence="1" id="KW-0472">Membrane</keyword>
<feature type="transmembrane region" description="Helical" evidence="1">
    <location>
        <begin position="98"/>
        <end position="118"/>
    </location>
</feature>
<feature type="transmembrane region" description="Helical" evidence="1">
    <location>
        <begin position="308"/>
        <end position="324"/>
    </location>
</feature>
<evidence type="ECO:0000259" key="3">
    <source>
        <dbReference type="Pfam" id="PF19040"/>
    </source>
</evidence>
<accession>A0ABT7WPB2</accession>
<proteinExistence type="predicted"/>
<keyword evidence="4" id="KW-0012">Acyltransferase</keyword>
<feature type="transmembrane region" description="Helical" evidence="1">
    <location>
        <begin position="218"/>
        <end position="239"/>
    </location>
</feature>
<feature type="transmembrane region" description="Helical" evidence="1">
    <location>
        <begin position="284"/>
        <end position="302"/>
    </location>
</feature>
<keyword evidence="1" id="KW-0812">Transmembrane</keyword>
<name>A0ABT7WPB2_9GAMM</name>
<feature type="transmembrane region" description="Helical" evidence="1">
    <location>
        <begin position="15"/>
        <end position="48"/>
    </location>
</feature>
<dbReference type="InterPro" id="IPR002656">
    <property type="entry name" value="Acyl_transf_3_dom"/>
</dbReference>
<evidence type="ECO:0000259" key="2">
    <source>
        <dbReference type="Pfam" id="PF01757"/>
    </source>
</evidence>
<keyword evidence="4" id="KW-0808">Transferase</keyword>
<evidence type="ECO:0000313" key="4">
    <source>
        <dbReference type="EMBL" id="MDN0014508.1"/>
    </source>
</evidence>
<dbReference type="Pfam" id="PF19040">
    <property type="entry name" value="SGNH"/>
    <property type="match status" value="1"/>
</dbReference>